<evidence type="ECO:0000313" key="2">
    <source>
        <dbReference type="EMBL" id="MFC4490469.1"/>
    </source>
</evidence>
<reference evidence="3" key="1">
    <citation type="journal article" date="2019" name="Int. J. Syst. Evol. Microbiol.">
        <title>The Global Catalogue of Microorganisms (GCM) 10K type strain sequencing project: providing services to taxonomists for standard genome sequencing and annotation.</title>
        <authorList>
            <consortium name="The Broad Institute Genomics Platform"/>
            <consortium name="The Broad Institute Genome Sequencing Center for Infectious Disease"/>
            <person name="Wu L."/>
            <person name="Ma J."/>
        </authorList>
    </citation>
    <scope>NUCLEOTIDE SEQUENCE [LARGE SCALE GENOMIC DNA]</scope>
    <source>
        <strain evidence="3">CGMCC 4.7608</strain>
    </source>
</reference>
<proteinExistence type="predicted"/>
<sequence>MTLENDTNEPQIRDIPKATLRGTSPELTGGQGFSFEDAVSSVYAAALLCETTAPGLPGRVVKHVSVQQGSFGQPLDDLIVRAAGADQVSITFSAQVKRRLVISAADTNTDFRETIERAHETLLDAAFQVSLDRVGAIVGEISDAAKRCFETLCEWARGENSSEQFARKLQTDGASGDKLTQFKVVRDILSPKVAPGELDTVTHKLLSHFVLIRLDLLTEGSPTEAQVVSALANTLAPVDRPRADDLWRRLLALVRVSQGRAAGYDRKTLVARLNGALRLAGAPSAQGALQAIQQESRLAAAEITNCISGLSVPRYSSVQAVIEAAKSPGFVQIGGMPGTGKSVVLRSAVEQLATSGTVLFLKSDRLQGNTWAQYAATTGMTHGNLEELLVELSASGCSVLFIDGIDRVEVEHRGILLDLLNTIHSSPLLSGWCVVATVRDTGMEPLRTWLPAHLFSSGVRTLTIDSFDDGEAEALAQAKPALRPLLFGSNAIRLVVRRPFFAAVLAKEVDSSNVHATSEVDLAALWWERGGYSADPARVGYRRNALVQLAKTGAHQLGRRIPIADVDAQALAELEADGIVRPVRCGHSVQFSHDIFFEWAFLQHLVRADDSWPDVIREVGEPPALGRVVELLAQTELAHGENWDKHLATLEASQGLRSQWLRAWMAGPFSLETFAQYSDAFDRAMFDTAHVRVRKVVVWYQAEKTKPNTAILERSDTPDLDLAKRMLYADMWGHPSDVSAWVRFCDWLLDHAQDMPTSVIPDVVAAFEVWQNAFSHYRNRVSVRIVKTCLAWLYHIEHQRHKKEFSTDRGAWDEIEDCQDGLDELESALRTLVLNSSLTQGPLVTQYLRDLCHLERMPRQAVQSVFTHAPLLSRACPAGLVDFTLFVVRKRLPVVVQKEMRGRDYFAPHHVSHFEWDHLSIDDHFSFFPAAPTREPFHSLLQQAPDEGRKLVREVANHAIRSWRQLHRLSYEKDGTPIPLVMQFPWGKQLFWGNSRLYLGARGSFGPSTVNSGWMALEAWAFRELESGTPVDDVLKAVLEGHRSVGALAVAAAIALQAQHTSEITLPIATNQRLWHWDIRRQVEDMGQMANLIGFTNSQDRPHALAVKEGNERPVRRADVRSLGTLMVLRGGELGAQAGVAIQSFPGNLPFDYSEQRNNAEVCSDLARTAEIWAEIGKRENYRAELSQDESQVVISHKNPKEIGEDIQVMQAQYSEMGRYLALLNWTYSYFNEGKLKESLTLEVAATEAKALDLEDLFASGHDHIALAHQRQSAVAGVAAILLLENAEAHIEWAAEVCVRAACTPEVPQQFFTRNAKLMHHPVLYATKGLGALFSVIEDDRDINTLQSFLTELCAHPYEEITVAAFGSLLGAWPKYPDIAWAALWLATALALVEVNYVPEGDTEARQYTRIQGVVNEELQRLQDGAPVVSTFPAWPEPWLPITEGEAVQARRRRSRTVNDEWRVNPIHVDTSLLEKVLQVIPLEAALADQAHAASFLDWCEGLTKWTIERIAPAWARSRRDLDDNYGPDYFEWRRHLYRFLARTSLMLPVDEGTRRFLEPAMATNDEVFASFGEWFTYHLIAQVADSKEIPQAALQLLSVITQRVLAYEDWHHASHGGLSEQDIVDIVKHLFFADFTYAGGAVRFANRNWSEVGIVLPVFEPILRTHGSVTFVARAWMDLCESSLEHYPVQHFVDNLEHLLVGEGTPPGWRGTQLPARLSGLIQRFSERQQPMPLEMAQMLLRALDRLVDMGDRRAAAVQLSEVFRSVRMAK</sequence>
<dbReference type="InterPro" id="IPR027417">
    <property type="entry name" value="P-loop_NTPase"/>
</dbReference>
<accession>A0ABV8ZRW0</accession>
<feature type="region of interest" description="Disordered" evidence="1">
    <location>
        <begin position="1"/>
        <end position="26"/>
    </location>
</feature>
<dbReference type="Proteomes" id="UP001595999">
    <property type="component" value="Unassembled WGS sequence"/>
</dbReference>
<gene>
    <name evidence="2" type="ORF">ACFO0R_12665</name>
</gene>
<protein>
    <recommendedName>
        <fullName evidence="4">AAA+ ATPase domain-containing protein</fullName>
    </recommendedName>
</protein>
<evidence type="ECO:0000256" key="1">
    <source>
        <dbReference type="SAM" id="MobiDB-lite"/>
    </source>
</evidence>
<name>A0ABV8ZRW0_9NEIS</name>
<feature type="compositionally biased region" description="Polar residues" evidence="1">
    <location>
        <begin position="1"/>
        <end position="10"/>
    </location>
</feature>
<dbReference type="EMBL" id="JBHSEK010000007">
    <property type="protein sequence ID" value="MFC4490469.1"/>
    <property type="molecule type" value="Genomic_DNA"/>
</dbReference>
<dbReference type="SUPFAM" id="SSF52540">
    <property type="entry name" value="P-loop containing nucleoside triphosphate hydrolases"/>
    <property type="match status" value="1"/>
</dbReference>
<keyword evidence="3" id="KW-1185">Reference proteome</keyword>
<organism evidence="2 3">
    <name type="scientific">Chromobacterium aquaticum</name>
    <dbReference type="NCBI Taxonomy" id="467180"/>
    <lineage>
        <taxon>Bacteria</taxon>
        <taxon>Pseudomonadati</taxon>
        <taxon>Pseudomonadota</taxon>
        <taxon>Betaproteobacteria</taxon>
        <taxon>Neisseriales</taxon>
        <taxon>Chromobacteriaceae</taxon>
        <taxon>Chromobacterium</taxon>
    </lineage>
</organism>
<dbReference type="RefSeq" id="WP_231464315.1">
    <property type="nucleotide sequence ID" value="NZ_JAJOHW010000132.1"/>
</dbReference>
<evidence type="ECO:0000313" key="3">
    <source>
        <dbReference type="Proteomes" id="UP001595999"/>
    </source>
</evidence>
<evidence type="ECO:0008006" key="4">
    <source>
        <dbReference type="Google" id="ProtNLM"/>
    </source>
</evidence>
<comment type="caution">
    <text evidence="2">The sequence shown here is derived from an EMBL/GenBank/DDBJ whole genome shotgun (WGS) entry which is preliminary data.</text>
</comment>
<dbReference type="Gene3D" id="3.40.50.300">
    <property type="entry name" value="P-loop containing nucleotide triphosphate hydrolases"/>
    <property type="match status" value="1"/>
</dbReference>